<sequence>MSERSGESHERVRAVVLGLLVALCALFLSGGCHDAHTHAQGEAAARHDRHHCAPVEAHVAAQPPAGRAQPHGPGGTGTARASGWPWCPVPYDAALRADAPAHAAGYGLLVALGVDRN</sequence>
<proteinExistence type="predicted"/>
<organism evidence="3 4">
    <name type="scientific">Streptomyces beihaiensis</name>
    <dbReference type="NCBI Taxonomy" id="2984495"/>
    <lineage>
        <taxon>Bacteria</taxon>
        <taxon>Bacillati</taxon>
        <taxon>Actinomycetota</taxon>
        <taxon>Actinomycetes</taxon>
        <taxon>Kitasatosporales</taxon>
        <taxon>Streptomycetaceae</taxon>
        <taxon>Streptomyces</taxon>
    </lineage>
</organism>
<dbReference type="EMBL" id="JAPHNL010000280">
    <property type="protein sequence ID" value="MCX3062721.1"/>
    <property type="molecule type" value="Genomic_DNA"/>
</dbReference>
<protein>
    <submittedName>
        <fullName evidence="3">Uncharacterized protein</fullName>
    </submittedName>
</protein>
<evidence type="ECO:0000313" key="4">
    <source>
        <dbReference type="Proteomes" id="UP001163064"/>
    </source>
</evidence>
<evidence type="ECO:0000256" key="2">
    <source>
        <dbReference type="SAM" id="Phobius"/>
    </source>
</evidence>
<comment type="caution">
    <text evidence="3">The sequence shown here is derived from an EMBL/GenBank/DDBJ whole genome shotgun (WGS) entry which is preliminary data.</text>
</comment>
<feature type="region of interest" description="Disordered" evidence="1">
    <location>
        <begin position="43"/>
        <end position="80"/>
    </location>
</feature>
<keyword evidence="4" id="KW-1185">Reference proteome</keyword>
<keyword evidence="2" id="KW-0472">Membrane</keyword>
<evidence type="ECO:0000256" key="1">
    <source>
        <dbReference type="SAM" id="MobiDB-lite"/>
    </source>
</evidence>
<dbReference type="PROSITE" id="PS51257">
    <property type="entry name" value="PROKAR_LIPOPROTEIN"/>
    <property type="match status" value="1"/>
</dbReference>
<evidence type="ECO:0000313" key="3">
    <source>
        <dbReference type="EMBL" id="MCX3062721.1"/>
    </source>
</evidence>
<accession>A0ABT3U095</accession>
<gene>
    <name evidence="3" type="ORF">OFY01_23780</name>
</gene>
<reference evidence="3" key="1">
    <citation type="submission" date="2022-10" db="EMBL/GenBank/DDBJ databases">
        <title>Streptomyces beihaiensis sp. nov., a chitin degrading actinobacterium, isolated from shrimp pond soil.</title>
        <authorList>
            <person name="Xie J."/>
            <person name="Shen N."/>
        </authorList>
    </citation>
    <scope>NUCLEOTIDE SEQUENCE</scope>
    <source>
        <strain evidence="3">GXMU-J5</strain>
    </source>
</reference>
<dbReference type="RefSeq" id="WP_266603143.1">
    <property type="nucleotide sequence ID" value="NZ_JAPHNL010000280.1"/>
</dbReference>
<keyword evidence="2" id="KW-0812">Transmembrane</keyword>
<dbReference type="Proteomes" id="UP001163064">
    <property type="component" value="Unassembled WGS sequence"/>
</dbReference>
<feature type="transmembrane region" description="Helical" evidence="2">
    <location>
        <begin position="12"/>
        <end position="30"/>
    </location>
</feature>
<keyword evidence="2" id="KW-1133">Transmembrane helix</keyword>
<name>A0ABT3U095_9ACTN</name>